<protein>
    <recommendedName>
        <fullName evidence="4">Cilia- and flagella-associated protein 99-like</fullName>
    </recommendedName>
</protein>
<feature type="coiled-coil region" evidence="1">
    <location>
        <begin position="444"/>
        <end position="471"/>
    </location>
</feature>
<evidence type="ECO:0000313" key="3">
    <source>
        <dbReference type="Proteomes" id="UP001314205"/>
    </source>
</evidence>
<dbReference type="PANTHER" id="PTHR34649">
    <property type="entry name" value="CILIA- AND FLAGELLA-ASSOCIATED PROTEIN 99"/>
    <property type="match status" value="1"/>
</dbReference>
<dbReference type="InterPro" id="IPR039341">
    <property type="entry name" value="CFAP99"/>
</dbReference>
<keyword evidence="3" id="KW-1185">Reference proteome</keyword>
<comment type="caution">
    <text evidence="2">The sequence shown here is derived from an EMBL/GenBank/DDBJ whole genome shotgun (WGS) entry which is preliminary data.</text>
</comment>
<organism evidence="2 3">
    <name type="scientific">Parnassius mnemosyne</name>
    <name type="common">clouded apollo</name>
    <dbReference type="NCBI Taxonomy" id="213953"/>
    <lineage>
        <taxon>Eukaryota</taxon>
        <taxon>Metazoa</taxon>
        <taxon>Ecdysozoa</taxon>
        <taxon>Arthropoda</taxon>
        <taxon>Hexapoda</taxon>
        <taxon>Insecta</taxon>
        <taxon>Pterygota</taxon>
        <taxon>Neoptera</taxon>
        <taxon>Endopterygota</taxon>
        <taxon>Lepidoptera</taxon>
        <taxon>Glossata</taxon>
        <taxon>Ditrysia</taxon>
        <taxon>Papilionoidea</taxon>
        <taxon>Papilionidae</taxon>
        <taxon>Parnassiinae</taxon>
        <taxon>Parnassini</taxon>
        <taxon>Parnassius</taxon>
        <taxon>Driopa</taxon>
    </lineage>
</organism>
<dbReference type="EMBL" id="CAVLGL010000001">
    <property type="protein sequence ID" value="CAK1578327.1"/>
    <property type="molecule type" value="Genomic_DNA"/>
</dbReference>
<gene>
    <name evidence="2" type="ORF">PARMNEM_LOCUS419</name>
</gene>
<evidence type="ECO:0008006" key="4">
    <source>
        <dbReference type="Google" id="ProtNLM"/>
    </source>
</evidence>
<accession>A0AAV1K8V1</accession>
<feature type="coiled-coil region" evidence="1">
    <location>
        <begin position="539"/>
        <end position="588"/>
    </location>
</feature>
<name>A0AAV1K8V1_9NEOP</name>
<reference evidence="2 3" key="1">
    <citation type="submission" date="2023-11" db="EMBL/GenBank/DDBJ databases">
        <authorList>
            <person name="Hedman E."/>
            <person name="Englund M."/>
            <person name="Stromberg M."/>
            <person name="Nyberg Akerstrom W."/>
            <person name="Nylinder S."/>
            <person name="Jareborg N."/>
            <person name="Kallberg Y."/>
            <person name="Kronander E."/>
        </authorList>
    </citation>
    <scope>NUCLEOTIDE SEQUENCE [LARGE SCALE GENOMIC DNA]</scope>
</reference>
<evidence type="ECO:0000256" key="1">
    <source>
        <dbReference type="SAM" id="Coils"/>
    </source>
</evidence>
<keyword evidence="1" id="KW-0175">Coiled coil</keyword>
<dbReference type="Proteomes" id="UP001314205">
    <property type="component" value="Unassembled WGS sequence"/>
</dbReference>
<proteinExistence type="predicted"/>
<dbReference type="AlphaFoldDB" id="A0AAV1K8V1"/>
<feature type="coiled-coil region" evidence="1">
    <location>
        <begin position="374"/>
        <end position="412"/>
    </location>
</feature>
<evidence type="ECO:0000313" key="2">
    <source>
        <dbReference type="EMBL" id="CAK1578327.1"/>
    </source>
</evidence>
<sequence>MVYYYTSDNVTMLKNIITDYEDATEMSPCEYIQLYIKNCVKQTDDLKLRWIVKTFLDIDKHGQFLKEIIDYLPVELPTEDKEYFKIILHGIIFQISTSDITLLYKCLFNLSKQLLLTLTSSLKDDNFLAHLSQKAHSIFDTNYTTEKIINPILQWQPALDQIAQTYSEYLSKTESLRTKQPTIPVEPNVLKRKGKGKYTKSLKLCTPSTPPNSALHKSRRMLTKSAIDIRLQKAYDDNKQKTKKLLEDIKSKTYHHMERNSNKVLTNSLKVQDETEQGWKKSFPKSNQLIYTKLSPIPVKETAATLKRFNQRIKLTEEEEIQWLQDLINDCKNTVKIQELEEYDRNERERERLIDIEKKHLQGQISFEEAVLAKKKVQEENKRKYEELLKQKELWNKEIERWNEEQMEINRKIFEKCSLIELNVIEARKNAVNKKKEVAEIIKKESESMLLKALNEKNKELNRKIQMIKEIKILHTIAKRARISKIVDLTETSGLGLLCEMSIAELQERLCSMKMTIKEELETKSKLIKERNIAVKKSLDEARKNILTFKEERKLMREKSRKPRKLTIDISSKEINDLKSTLEEKRKLRLKLLN</sequence>
<dbReference type="PANTHER" id="PTHR34649:SF1">
    <property type="entry name" value="CILIA- AND FLAGELLA-ASSOCIATED PROTEIN 99"/>
    <property type="match status" value="1"/>
</dbReference>